<dbReference type="InterPro" id="IPR045425">
    <property type="entry name" value="DUF6508"/>
</dbReference>
<keyword evidence="3" id="KW-1185">Reference proteome</keyword>
<name>A0ABR7AVH4_9PSED</name>
<proteinExistence type="predicted"/>
<evidence type="ECO:0000256" key="1">
    <source>
        <dbReference type="SAM" id="MobiDB-lite"/>
    </source>
</evidence>
<sequence>MKLLDRLKAYFGHKQSPVEPQQSPVKPKVASNSPTRNEGEPLSRVAQNLSWLPVYEEPKPLSLTPPACPPIGLDDTTLISRYEAWVAQAEQAEPHDLSWEFREAGRQLAGKLFSSVLDLSSMKGREGSEDIYWLLQSAAIVSLFAEGPQSEAFLRYSKDVHSYGKNPYRSGQVQAFELYVASHLHRVELHSATSESAAPLVRPPSEPVPQAADMDELLAWLPTLYPGGVAIKTHVLEDRWPVYFDVFKDFFRVLEKECWTDIDYMKHGAAIMLKDEGYIARASLADIQAMLTLCLRGERFSDGHHGLVIEKGYVLNVLNRLAVLREEV</sequence>
<feature type="region of interest" description="Disordered" evidence="1">
    <location>
        <begin position="13"/>
        <end position="42"/>
    </location>
</feature>
<evidence type="ECO:0000313" key="2">
    <source>
        <dbReference type="EMBL" id="MBC3948932.1"/>
    </source>
</evidence>
<feature type="compositionally biased region" description="Polar residues" evidence="1">
    <location>
        <begin position="18"/>
        <end position="36"/>
    </location>
</feature>
<organism evidence="2 3">
    <name type="scientific">Pseudomonas folii</name>
    <dbReference type="NCBI Taxonomy" id="2762593"/>
    <lineage>
        <taxon>Bacteria</taxon>
        <taxon>Pseudomonadati</taxon>
        <taxon>Pseudomonadota</taxon>
        <taxon>Gammaproteobacteria</taxon>
        <taxon>Pseudomonadales</taxon>
        <taxon>Pseudomonadaceae</taxon>
        <taxon>Pseudomonas</taxon>
    </lineage>
</organism>
<dbReference type="RefSeq" id="WP_187520576.1">
    <property type="nucleotide sequence ID" value="NZ_JACONW010000010.1"/>
</dbReference>
<dbReference type="Pfam" id="PF20118">
    <property type="entry name" value="DUF6508"/>
    <property type="match status" value="1"/>
</dbReference>
<comment type="caution">
    <text evidence="2">The sequence shown here is derived from an EMBL/GenBank/DDBJ whole genome shotgun (WGS) entry which is preliminary data.</text>
</comment>
<reference evidence="2 3" key="1">
    <citation type="submission" date="2020-08" db="EMBL/GenBank/DDBJ databases">
        <title>Putative novel bacterial strains isolated from necrotic wheat leaf tissues caused by Xanthomonas translucens.</title>
        <authorList>
            <person name="Tambong J.T."/>
        </authorList>
    </citation>
    <scope>NUCLEOTIDE SEQUENCE [LARGE SCALE GENOMIC DNA]</scope>
    <source>
        <strain evidence="2 3">DOAB 1069</strain>
    </source>
</reference>
<dbReference type="Proteomes" id="UP000651852">
    <property type="component" value="Unassembled WGS sequence"/>
</dbReference>
<evidence type="ECO:0000313" key="3">
    <source>
        <dbReference type="Proteomes" id="UP000651852"/>
    </source>
</evidence>
<protein>
    <submittedName>
        <fullName evidence="2">Uncharacterized protein</fullName>
    </submittedName>
</protein>
<accession>A0ABR7AVH4</accession>
<gene>
    <name evidence="2" type="ORF">H8S59_04030</name>
</gene>
<dbReference type="EMBL" id="JACONW010000010">
    <property type="protein sequence ID" value="MBC3948932.1"/>
    <property type="molecule type" value="Genomic_DNA"/>
</dbReference>